<keyword evidence="3" id="KW-1185">Reference proteome</keyword>
<gene>
    <name evidence="2" type="primary">Pkg21D</name>
    <name evidence="2" type="ORF">NGRA_0345</name>
</gene>
<dbReference type="Proteomes" id="UP000740883">
    <property type="component" value="Unassembled WGS sequence"/>
</dbReference>
<dbReference type="GO" id="GO:0005952">
    <property type="term" value="C:cAMP-dependent protein kinase complex"/>
    <property type="evidence" value="ECO:0007669"/>
    <property type="project" value="InterPro"/>
</dbReference>
<dbReference type="InterPro" id="IPR018488">
    <property type="entry name" value="cNMP-bd_CS"/>
</dbReference>
<dbReference type="PANTHER" id="PTHR11635">
    <property type="entry name" value="CAMP-DEPENDENT PROTEIN KINASE REGULATORY CHAIN"/>
    <property type="match status" value="1"/>
</dbReference>
<dbReference type="PROSITE" id="PS50042">
    <property type="entry name" value="CNMP_BINDING_3"/>
    <property type="match status" value="1"/>
</dbReference>
<dbReference type="InterPro" id="IPR050503">
    <property type="entry name" value="cAMP-dep_PK_reg_su-like"/>
</dbReference>
<dbReference type="GO" id="GO:0030552">
    <property type="term" value="F:cAMP binding"/>
    <property type="evidence" value="ECO:0007669"/>
    <property type="project" value="TreeGrafter"/>
</dbReference>
<evidence type="ECO:0000259" key="1">
    <source>
        <dbReference type="PROSITE" id="PS50042"/>
    </source>
</evidence>
<accession>A0A9P6L077</accession>
<evidence type="ECO:0000313" key="3">
    <source>
        <dbReference type="Proteomes" id="UP000740883"/>
    </source>
</evidence>
<dbReference type="Gene3D" id="2.60.120.10">
    <property type="entry name" value="Jelly Rolls"/>
    <property type="match status" value="1"/>
</dbReference>
<dbReference type="PROSITE" id="PS00889">
    <property type="entry name" value="CNMP_BINDING_2"/>
    <property type="match status" value="1"/>
</dbReference>
<dbReference type="EMBL" id="SBJO01000012">
    <property type="protein sequence ID" value="KAF9764693.1"/>
    <property type="molecule type" value="Genomic_DNA"/>
</dbReference>
<dbReference type="CDD" id="cd00038">
    <property type="entry name" value="CAP_ED"/>
    <property type="match status" value="1"/>
</dbReference>
<evidence type="ECO:0000313" key="2">
    <source>
        <dbReference type="EMBL" id="KAF9764693.1"/>
    </source>
</evidence>
<keyword evidence="2" id="KW-0808">Transferase</keyword>
<dbReference type="InterPro" id="IPR014710">
    <property type="entry name" value="RmlC-like_jellyroll"/>
</dbReference>
<dbReference type="SMART" id="SM00100">
    <property type="entry name" value="cNMP"/>
    <property type="match status" value="1"/>
</dbReference>
<keyword evidence="2" id="KW-0418">Kinase</keyword>
<dbReference type="OrthoDB" id="417078at2759"/>
<organism evidence="2 3">
    <name type="scientific">Nosema granulosis</name>
    <dbReference type="NCBI Taxonomy" id="83296"/>
    <lineage>
        <taxon>Eukaryota</taxon>
        <taxon>Fungi</taxon>
        <taxon>Fungi incertae sedis</taxon>
        <taxon>Microsporidia</taxon>
        <taxon>Nosematidae</taxon>
        <taxon>Nosema</taxon>
    </lineage>
</organism>
<dbReference type="SUPFAM" id="SSF51206">
    <property type="entry name" value="cAMP-binding domain-like"/>
    <property type="match status" value="1"/>
</dbReference>
<dbReference type="GO" id="GO:0004862">
    <property type="term" value="F:cAMP-dependent protein kinase inhibitor activity"/>
    <property type="evidence" value="ECO:0007669"/>
    <property type="project" value="TreeGrafter"/>
</dbReference>
<dbReference type="Pfam" id="PF00027">
    <property type="entry name" value="cNMP_binding"/>
    <property type="match status" value="1"/>
</dbReference>
<comment type="caution">
    <text evidence="2">The sequence shown here is derived from an EMBL/GenBank/DDBJ whole genome shotgun (WGS) entry which is preliminary data.</text>
</comment>
<proteinExistence type="predicted"/>
<dbReference type="PANTHER" id="PTHR11635:SF152">
    <property type="entry name" value="CAMP-DEPENDENT PROTEIN KINASE TYPE I REGULATORY SUBUNIT-RELATED"/>
    <property type="match status" value="1"/>
</dbReference>
<name>A0A9P6L077_9MICR</name>
<feature type="domain" description="Cyclic nucleotide-binding" evidence="1">
    <location>
        <begin position="114"/>
        <end position="211"/>
    </location>
</feature>
<dbReference type="InterPro" id="IPR018490">
    <property type="entry name" value="cNMP-bd_dom_sf"/>
</dbReference>
<protein>
    <submittedName>
        <fullName evidence="2">cGMP-dependent protein kinase, isozyme 1</fullName>
    </submittedName>
</protein>
<dbReference type="GO" id="GO:0016301">
    <property type="term" value="F:kinase activity"/>
    <property type="evidence" value="ECO:0007669"/>
    <property type="project" value="UniProtKB-KW"/>
</dbReference>
<dbReference type="AlphaFoldDB" id="A0A9P6L077"/>
<dbReference type="GO" id="GO:0034236">
    <property type="term" value="F:protein kinase A catalytic subunit binding"/>
    <property type="evidence" value="ECO:0007669"/>
    <property type="project" value="TreeGrafter"/>
</dbReference>
<sequence length="319" mass="37441">MRNRILEYVRANNVKYNRNLTEEEINKIVESYLRASSEYDEERLDAHIETVKLQWADEKRSEKDTEDLKNWRSKRRVSVVSGNISGDLQDLKLYKKNKETYEFILGVLDEDFVPFSNMTPKQKKKLADTMVPKTIPANTFLIREGDSDNRMYIVEVGKFLVMKNGEIIKTLTRGSFFGEIALLHNVARTATVKSLEDSKIWVVEQKSYMSIRYTDRARHKKIALEGLKMSRLFEDFSEEDLKAIVNVLVFNYYNEGTHITVKDDEIFLFVIDGKISDEDGVFRDVKKFDYIERPFQCESVVEGTKIKKKQRRKVERNLT</sequence>
<dbReference type="GO" id="GO:0005829">
    <property type="term" value="C:cytosol"/>
    <property type="evidence" value="ECO:0007669"/>
    <property type="project" value="TreeGrafter"/>
</dbReference>
<reference evidence="2 3" key="1">
    <citation type="journal article" date="2020" name="Genome Biol. Evol.">
        <title>Comparative genomics of strictly vertically transmitted, feminizing microsporidia endosymbionts of amphipod crustaceans.</title>
        <authorList>
            <person name="Cormier A."/>
            <person name="Chebbi M.A."/>
            <person name="Giraud I."/>
            <person name="Wattier R."/>
            <person name="Teixeira M."/>
            <person name="Gilbert C."/>
            <person name="Rigaud T."/>
            <person name="Cordaux R."/>
        </authorList>
    </citation>
    <scope>NUCLEOTIDE SEQUENCE [LARGE SCALE GENOMIC DNA]</scope>
    <source>
        <strain evidence="2 3">Ou3-Ou53</strain>
    </source>
</reference>
<dbReference type="InterPro" id="IPR000595">
    <property type="entry name" value="cNMP-bd_dom"/>
</dbReference>